<keyword evidence="2" id="KW-1133">Transmembrane helix</keyword>
<protein>
    <submittedName>
        <fullName evidence="3">Uncharacterized protein</fullName>
    </submittedName>
</protein>
<keyword evidence="4" id="KW-1185">Reference proteome</keyword>
<dbReference type="STRING" id="1391653.AKJ08_1692"/>
<feature type="transmembrane region" description="Helical" evidence="2">
    <location>
        <begin position="59"/>
        <end position="82"/>
    </location>
</feature>
<reference evidence="3 4" key="1">
    <citation type="submission" date="2015-08" db="EMBL/GenBank/DDBJ databases">
        <authorList>
            <person name="Babu N.S."/>
            <person name="Beckwith C.J."/>
            <person name="Beseler K.G."/>
            <person name="Brison A."/>
            <person name="Carone J.V."/>
            <person name="Caskin T.P."/>
            <person name="Diamond M."/>
            <person name="Durham M.E."/>
            <person name="Foxe J.M."/>
            <person name="Go M."/>
            <person name="Henderson B.A."/>
            <person name="Jones I.B."/>
            <person name="McGettigan J.A."/>
            <person name="Micheletti S.J."/>
            <person name="Nasrallah M.E."/>
            <person name="Ortiz D."/>
            <person name="Piller C.R."/>
            <person name="Privatt S.R."/>
            <person name="Schneider S.L."/>
            <person name="Sharp S."/>
            <person name="Smith T.C."/>
            <person name="Stanton J.D."/>
            <person name="Ullery H.E."/>
            <person name="Wilson R.J."/>
            <person name="Serrano M.G."/>
            <person name="Buck G."/>
            <person name="Lee V."/>
            <person name="Wang Y."/>
            <person name="Carvalho R."/>
            <person name="Voegtly L."/>
            <person name="Shi R."/>
            <person name="Duckworth R."/>
            <person name="Johnson A."/>
            <person name="Loviza R."/>
            <person name="Walstead R."/>
            <person name="Shah Z."/>
            <person name="Kiflezghi M."/>
            <person name="Wade K."/>
            <person name="Ball S.L."/>
            <person name="Bradley K.W."/>
            <person name="Asai D.J."/>
            <person name="Bowman C.A."/>
            <person name="Russell D.A."/>
            <person name="Pope W.H."/>
            <person name="Jacobs-Sera D."/>
            <person name="Hendrix R.W."/>
            <person name="Hatfull G.F."/>
        </authorList>
    </citation>
    <scope>NUCLEOTIDE SEQUENCE [LARGE SCALE GENOMIC DNA]</scope>
    <source>
        <strain evidence="3 4">DSM 27710</strain>
    </source>
</reference>
<feature type="compositionally biased region" description="Basic and acidic residues" evidence="1">
    <location>
        <begin position="15"/>
        <end position="24"/>
    </location>
</feature>
<proteinExistence type="predicted"/>
<evidence type="ECO:0000313" key="4">
    <source>
        <dbReference type="Proteomes" id="UP000055590"/>
    </source>
</evidence>
<organism evidence="3 4">
    <name type="scientific">Vulgatibacter incomptus</name>
    <dbReference type="NCBI Taxonomy" id="1391653"/>
    <lineage>
        <taxon>Bacteria</taxon>
        <taxon>Pseudomonadati</taxon>
        <taxon>Myxococcota</taxon>
        <taxon>Myxococcia</taxon>
        <taxon>Myxococcales</taxon>
        <taxon>Cystobacterineae</taxon>
        <taxon>Vulgatibacteraceae</taxon>
        <taxon>Vulgatibacter</taxon>
    </lineage>
</organism>
<dbReference type="KEGG" id="vin:AKJ08_1692"/>
<feature type="region of interest" description="Disordered" evidence="1">
    <location>
        <begin position="1"/>
        <end position="32"/>
    </location>
</feature>
<accession>A0A0K1PCR1</accession>
<feature type="transmembrane region" description="Helical" evidence="2">
    <location>
        <begin position="88"/>
        <end position="108"/>
    </location>
</feature>
<dbReference type="AlphaFoldDB" id="A0A0K1PCR1"/>
<evidence type="ECO:0000256" key="2">
    <source>
        <dbReference type="SAM" id="Phobius"/>
    </source>
</evidence>
<sequence length="188" mass="20158">MGGGRSSSAAGSPSRQERPRERTSVVEPGSVDEPLVQGGRYVFDADDGFRVVFRPADRWRLLAAFVVTSLAIVGFTVAILLREPKFEPLAWGIAATGDFAVICALHIVRMGLAKGRIAVDAAEQRIFLPQGAEVAFDRLRSLKLTRRGGLAEIVLVHEEGLIRFGARPAAESELAAAAIARITGLPIN</sequence>
<dbReference type="EMBL" id="CP012332">
    <property type="protein sequence ID" value="AKU91305.1"/>
    <property type="molecule type" value="Genomic_DNA"/>
</dbReference>
<evidence type="ECO:0000256" key="1">
    <source>
        <dbReference type="SAM" id="MobiDB-lite"/>
    </source>
</evidence>
<keyword evidence="2" id="KW-0812">Transmembrane</keyword>
<keyword evidence="2" id="KW-0472">Membrane</keyword>
<evidence type="ECO:0000313" key="3">
    <source>
        <dbReference type="EMBL" id="AKU91305.1"/>
    </source>
</evidence>
<dbReference type="RefSeq" id="WP_050725632.1">
    <property type="nucleotide sequence ID" value="NZ_CP012332.1"/>
</dbReference>
<feature type="compositionally biased region" description="Low complexity" evidence="1">
    <location>
        <begin position="1"/>
        <end position="14"/>
    </location>
</feature>
<gene>
    <name evidence="3" type="ORF">AKJ08_1692</name>
</gene>
<dbReference type="Proteomes" id="UP000055590">
    <property type="component" value="Chromosome"/>
</dbReference>
<name>A0A0K1PCR1_9BACT</name>